<evidence type="ECO:0000313" key="6">
    <source>
        <dbReference type="Proteomes" id="UP001497482"/>
    </source>
</evidence>
<dbReference type="Pfam" id="PF07686">
    <property type="entry name" value="V-set"/>
    <property type="match status" value="1"/>
</dbReference>
<protein>
    <recommendedName>
        <fullName evidence="4">Ig-like domain-containing protein</fullName>
    </recommendedName>
</protein>
<accession>A0AAV2MH91</accession>
<feature type="transmembrane region" description="Helical" evidence="2">
    <location>
        <begin position="138"/>
        <end position="160"/>
    </location>
</feature>
<evidence type="ECO:0000256" key="1">
    <source>
        <dbReference type="SAM" id="MobiDB-lite"/>
    </source>
</evidence>
<dbReference type="EMBL" id="OZ035830">
    <property type="protein sequence ID" value="CAL1612685.1"/>
    <property type="molecule type" value="Genomic_DNA"/>
</dbReference>
<proteinExistence type="predicted"/>
<dbReference type="InterPro" id="IPR003599">
    <property type="entry name" value="Ig_sub"/>
</dbReference>
<dbReference type="InterPro" id="IPR013106">
    <property type="entry name" value="Ig_V-set"/>
</dbReference>
<reference evidence="5 6" key="1">
    <citation type="submission" date="2024-04" db="EMBL/GenBank/DDBJ databases">
        <authorList>
            <person name="Waldvogel A.-M."/>
            <person name="Schoenle A."/>
        </authorList>
    </citation>
    <scope>NUCLEOTIDE SEQUENCE [LARGE SCALE GENOMIC DNA]</scope>
</reference>
<feature type="region of interest" description="Disordered" evidence="1">
    <location>
        <begin position="308"/>
        <end position="334"/>
    </location>
</feature>
<name>A0AAV2MH91_KNICA</name>
<gene>
    <name evidence="5" type="ORF">KC01_LOCUS38988</name>
</gene>
<dbReference type="InterPro" id="IPR013783">
    <property type="entry name" value="Ig-like_fold"/>
</dbReference>
<feature type="chain" id="PRO_5043707696" description="Ig-like domain-containing protein" evidence="3">
    <location>
        <begin position="19"/>
        <end position="334"/>
    </location>
</feature>
<evidence type="ECO:0000256" key="2">
    <source>
        <dbReference type="SAM" id="Phobius"/>
    </source>
</evidence>
<dbReference type="AlphaFoldDB" id="A0AAV2MH91"/>
<dbReference type="InterPro" id="IPR036179">
    <property type="entry name" value="Ig-like_dom_sf"/>
</dbReference>
<dbReference type="InterPro" id="IPR007110">
    <property type="entry name" value="Ig-like_dom"/>
</dbReference>
<feature type="domain" description="Ig-like" evidence="4">
    <location>
        <begin position="15"/>
        <end position="112"/>
    </location>
</feature>
<keyword evidence="2" id="KW-0472">Membrane</keyword>
<feature type="signal peptide" evidence="3">
    <location>
        <begin position="1"/>
        <end position="18"/>
    </location>
</feature>
<evidence type="ECO:0000259" key="4">
    <source>
        <dbReference type="PROSITE" id="PS50835"/>
    </source>
</evidence>
<dbReference type="Proteomes" id="UP001497482">
    <property type="component" value="Chromosome 8"/>
</dbReference>
<dbReference type="PROSITE" id="PS50835">
    <property type="entry name" value="IG_LIKE"/>
    <property type="match status" value="1"/>
</dbReference>
<dbReference type="Gene3D" id="2.60.40.10">
    <property type="entry name" value="Immunoglobulins"/>
    <property type="match status" value="1"/>
</dbReference>
<keyword evidence="6" id="KW-1185">Reference proteome</keyword>
<evidence type="ECO:0000256" key="3">
    <source>
        <dbReference type="SAM" id="SignalP"/>
    </source>
</evidence>
<sequence length="334" mass="35490">MAVSEGLLLLLLLSPRLAAEVVREGAEVTLHCPGDRLPQSQCSETSWVFSHGPIEELFTQEQSGSGVSPAPSSRLSLTEDCGLNIKHALPEDGGEYYCSLDYTDYTSGMSLSVVKLKETGEPTPQVTPSGGASSSGLMVRYVVVCVLLTALLLSVTIIAVHKSGRRVQNTEIEEAALHLSVGPSLTRAAESLRCFPPVVSKLYISASLSSPPSPSSPSSPSSDFALSRLGVPTVESSINNRGIDVIQSYGSQSFRVDCRQPLSSSVFITSSEMGCFGQLSKGSQLTPDVEFDRNVILQQFGVNEQSHRLEGLRRGPGPGRVASPASGMVFSSRV</sequence>
<keyword evidence="2" id="KW-0812">Transmembrane</keyword>
<dbReference type="SMART" id="SM00409">
    <property type="entry name" value="IG"/>
    <property type="match status" value="1"/>
</dbReference>
<keyword evidence="3" id="KW-0732">Signal</keyword>
<evidence type="ECO:0000313" key="5">
    <source>
        <dbReference type="EMBL" id="CAL1612685.1"/>
    </source>
</evidence>
<organism evidence="5 6">
    <name type="scientific">Knipowitschia caucasica</name>
    <name type="common">Caucasian dwarf goby</name>
    <name type="synonym">Pomatoschistus caucasicus</name>
    <dbReference type="NCBI Taxonomy" id="637954"/>
    <lineage>
        <taxon>Eukaryota</taxon>
        <taxon>Metazoa</taxon>
        <taxon>Chordata</taxon>
        <taxon>Craniata</taxon>
        <taxon>Vertebrata</taxon>
        <taxon>Euteleostomi</taxon>
        <taxon>Actinopterygii</taxon>
        <taxon>Neopterygii</taxon>
        <taxon>Teleostei</taxon>
        <taxon>Neoteleostei</taxon>
        <taxon>Acanthomorphata</taxon>
        <taxon>Gobiaria</taxon>
        <taxon>Gobiiformes</taxon>
        <taxon>Gobioidei</taxon>
        <taxon>Gobiidae</taxon>
        <taxon>Gobiinae</taxon>
        <taxon>Knipowitschia</taxon>
    </lineage>
</organism>
<dbReference type="SUPFAM" id="SSF48726">
    <property type="entry name" value="Immunoglobulin"/>
    <property type="match status" value="1"/>
</dbReference>
<keyword evidence="2" id="KW-1133">Transmembrane helix</keyword>